<feature type="transmembrane region" description="Helical" evidence="8">
    <location>
        <begin position="429"/>
        <end position="449"/>
    </location>
</feature>
<dbReference type="GO" id="GO:0046677">
    <property type="term" value="P:response to antibiotic"/>
    <property type="evidence" value="ECO:0007669"/>
    <property type="project" value="UniProtKB-KW"/>
</dbReference>
<evidence type="ECO:0000256" key="6">
    <source>
        <dbReference type="ARBA" id="ARBA00023136"/>
    </source>
</evidence>
<proteinExistence type="predicted"/>
<sequence length="530" mass="54588">MSLGFVTVPFERYSYEGQDDPHSARLRKMIISKRRRWLLLTVVSAGLLLITLDNSILYAALPTLVKDLGASSSEGLWIINAYPVVMAGLLLGSGTLGDRVGHRRMFAIGLAVFGLASLVAAFSTSPEALIAARAFLAVGAAAMMPATLALIRVTFDDERERNMAIAVWGTMAVVGSALGPIISGILLQHFWWGSVFIINVPVVVAAIVATPFLAPPNDPDPSKQWDLASSLLALVALVGLVLAIKETAKSGPDPAVIAAAVLATAVGGWAFARRQRRLTYPLLDFAIFRNRAFLAGVLAAGFALFAISGIQLVTTQRFQLVEGFTPLRAGFLVAAVALGAFPTAMLGGAVLHRVGLLPLITGGLTLGAVGTVLVLMNFSTSTGLLVTGLIITGSGLGAAMSVASSAIMGNVPARRAGMASSVEEVSYEFGGLIAVALLGSLLTAVYSATIDLPAGVSDRARDSLDSALALAGEGAGAHTALIRAASEAFDGAYLAVMVVVAAALTVGALVTGILLHRHGPGSALSGPAHH</sequence>
<dbReference type="RefSeq" id="WP_354596027.1">
    <property type="nucleotide sequence ID" value="NZ_CP136798.1"/>
</dbReference>
<feature type="transmembrane region" description="Helical" evidence="8">
    <location>
        <begin position="384"/>
        <end position="408"/>
    </location>
</feature>
<feature type="transmembrane region" description="Helical" evidence="8">
    <location>
        <begin position="76"/>
        <end position="93"/>
    </location>
</feature>
<dbReference type="InterPro" id="IPR011701">
    <property type="entry name" value="MFS"/>
</dbReference>
<evidence type="ECO:0000256" key="8">
    <source>
        <dbReference type="SAM" id="Phobius"/>
    </source>
</evidence>
<keyword evidence="7" id="KW-0046">Antibiotic resistance</keyword>
<gene>
    <name evidence="10" type="ORF">R1Y80_00320</name>
</gene>
<evidence type="ECO:0000313" key="10">
    <source>
        <dbReference type="EMBL" id="XCN12170.1"/>
    </source>
</evidence>
<evidence type="ECO:0000256" key="7">
    <source>
        <dbReference type="ARBA" id="ARBA00023251"/>
    </source>
</evidence>
<feature type="transmembrane region" description="Helical" evidence="8">
    <location>
        <begin position="37"/>
        <end position="61"/>
    </location>
</feature>
<keyword evidence="3" id="KW-1003">Cell membrane</keyword>
<feature type="transmembrane region" description="Helical" evidence="8">
    <location>
        <begin position="225"/>
        <end position="244"/>
    </location>
</feature>
<dbReference type="PANTHER" id="PTHR42718:SF47">
    <property type="entry name" value="METHYL VIOLOGEN RESISTANCE PROTEIN SMVA"/>
    <property type="match status" value="1"/>
</dbReference>
<evidence type="ECO:0000256" key="5">
    <source>
        <dbReference type="ARBA" id="ARBA00022989"/>
    </source>
</evidence>
<dbReference type="Pfam" id="PF07690">
    <property type="entry name" value="MFS_1"/>
    <property type="match status" value="1"/>
</dbReference>
<keyword evidence="4 8" id="KW-0812">Transmembrane</keyword>
<feature type="transmembrane region" description="Helical" evidence="8">
    <location>
        <begin position="492"/>
        <end position="515"/>
    </location>
</feature>
<feature type="transmembrane region" description="Helical" evidence="8">
    <location>
        <begin position="256"/>
        <end position="272"/>
    </location>
</feature>
<evidence type="ECO:0000256" key="2">
    <source>
        <dbReference type="ARBA" id="ARBA00022448"/>
    </source>
</evidence>
<accession>A0AAU8K8S3</accession>
<keyword evidence="6 8" id="KW-0472">Membrane</keyword>
<feature type="transmembrane region" description="Helical" evidence="8">
    <location>
        <begin position="191"/>
        <end position="213"/>
    </location>
</feature>
<dbReference type="InterPro" id="IPR036259">
    <property type="entry name" value="MFS_trans_sf"/>
</dbReference>
<protein>
    <submittedName>
        <fullName evidence="10">MFS transporter</fullName>
    </submittedName>
</protein>
<dbReference type="GO" id="GO:0005886">
    <property type="term" value="C:plasma membrane"/>
    <property type="evidence" value="ECO:0007669"/>
    <property type="project" value="UniProtKB-SubCell"/>
</dbReference>
<feature type="domain" description="Major facilitator superfamily (MFS) profile" evidence="9">
    <location>
        <begin position="39"/>
        <end position="519"/>
    </location>
</feature>
<dbReference type="GO" id="GO:0022857">
    <property type="term" value="F:transmembrane transporter activity"/>
    <property type="evidence" value="ECO:0007669"/>
    <property type="project" value="InterPro"/>
</dbReference>
<dbReference type="EMBL" id="CP136798">
    <property type="protein sequence ID" value="XCN12170.1"/>
    <property type="molecule type" value="Genomic_DNA"/>
</dbReference>
<dbReference type="PANTHER" id="PTHR42718">
    <property type="entry name" value="MAJOR FACILITATOR SUPERFAMILY MULTIDRUG TRANSPORTER MFSC"/>
    <property type="match status" value="1"/>
</dbReference>
<evidence type="ECO:0000256" key="1">
    <source>
        <dbReference type="ARBA" id="ARBA00004651"/>
    </source>
</evidence>
<name>A0AAU8K8S3_9ACTN</name>
<feature type="transmembrane region" description="Helical" evidence="8">
    <location>
        <begin position="130"/>
        <end position="151"/>
    </location>
</feature>
<feature type="transmembrane region" description="Helical" evidence="8">
    <location>
        <begin position="356"/>
        <end position="378"/>
    </location>
</feature>
<dbReference type="SUPFAM" id="SSF103473">
    <property type="entry name" value="MFS general substrate transporter"/>
    <property type="match status" value="1"/>
</dbReference>
<dbReference type="CDD" id="cd17321">
    <property type="entry name" value="MFS_MMR_MDR_like"/>
    <property type="match status" value="1"/>
</dbReference>
<dbReference type="Gene3D" id="1.20.1250.20">
    <property type="entry name" value="MFS general substrate transporter like domains"/>
    <property type="match status" value="1"/>
</dbReference>
<dbReference type="Gene3D" id="1.20.1720.10">
    <property type="entry name" value="Multidrug resistance protein D"/>
    <property type="match status" value="1"/>
</dbReference>
<dbReference type="PROSITE" id="PS50850">
    <property type="entry name" value="MFS"/>
    <property type="match status" value="1"/>
</dbReference>
<feature type="transmembrane region" description="Helical" evidence="8">
    <location>
        <begin position="292"/>
        <end position="310"/>
    </location>
</feature>
<keyword evidence="5 8" id="KW-1133">Transmembrane helix</keyword>
<comment type="subcellular location">
    <subcellularLocation>
        <location evidence="1">Cell membrane</location>
        <topology evidence="1">Multi-pass membrane protein</topology>
    </subcellularLocation>
</comment>
<keyword evidence="2" id="KW-0813">Transport</keyword>
<dbReference type="InterPro" id="IPR020846">
    <property type="entry name" value="MFS_dom"/>
</dbReference>
<evidence type="ECO:0000259" key="9">
    <source>
        <dbReference type="PROSITE" id="PS50850"/>
    </source>
</evidence>
<reference evidence="10" key="1">
    <citation type="submission" date="2023-10" db="EMBL/GenBank/DDBJ databases">
        <title>Complete genome sequence of Streptomyces sp. JL1001.</title>
        <authorList>
            <person name="Jiang L."/>
        </authorList>
    </citation>
    <scope>NUCLEOTIDE SEQUENCE</scope>
    <source>
        <strain evidence="10">JL1001</strain>
    </source>
</reference>
<organism evidence="10">
    <name type="scientific">Streptomyces sp. JL1001</name>
    <dbReference type="NCBI Taxonomy" id="3078227"/>
    <lineage>
        <taxon>Bacteria</taxon>
        <taxon>Bacillati</taxon>
        <taxon>Actinomycetota</taxon>
        <taxon>Actinomycetes</taxon>
        <taxon>Kitasatosporales</taxon>
        <taxon>Streptomycetaceae</taxon>
        <taxon>Streptomyces</taxon>
    </lineage>
</organism>
<dbReference type="AlphaFoldDB" id="A0AAU8K8S3"/>
<feature type="transmembrane region" description="Helical" evidence="8">
    <location>
        <begin position="163"/>
        <end position="185"/>
    </location>
</feature>
<evidence type="ECO:0000256" key="4">
    <source>
        <dbReference type="ARBA" id="ARBA00022692"/>
    </source>
</evidence>
<evidence type="ECO:0000256" key="3">
    <source>
        <dbReference type="ARBA" id="ARBA00022475"/>
    </source>
</evidence>
<feature type="transmembrane region" description="Helical" evidence="8">
    <location>
        <begin position="330"/>
        <end position="351"/>
    </location>
</feature>
<feature type="transmembrane region" description="Helical" evidence="8">
    <location>
        <begin position="105"/>
        <end position="124"/>
    </location>
</feature>